<name>A0AAV8UJS2_9RHOD</name>
<comment type="caution">
    <text evidence="5">The sequence shown here is derived from an EMBL/GenBank/DDBJ whole genome shotgun (WGS) entry which is preliminary data.</text>
</comment>
<gene>
    <name evidence="5" type="ORF">NDN08_006115</name>
</gene>
<keyword evidence="1" id="KW-0645">Protease</keyword>
<evidence type="ECO:0000259" key="4">
    <source>
        <dbReference type="Pfam" id="PF17815"/>
    </source>
</evidence>
<feature type="domain" description="Protease Do-like PDZ" evidence="4">
    <location>
        <begin position="337"/>
        <end position="465"/>
    </location>
</feature>
<dbReference type="Proteomes" id="UP001157974">
    <property type="component" value="Unassembled WGS sequence"/>
</dbReference>
<evidence type="ECO:0000256" key="1">
    <source>
        <dbReference type="ARBA" id="ARBA00022670"/>
    </source>
</evidence>
<dbReference type="InterPro" id="IPR041517">
    <property type="entry name" value="DEGP_PDZ"/>
</dbReference>
<evidence type="ECO:0000313" key="6">
    <source>
        <dbReference type="Proteomes" id="UP001157974"/>
    </source>
</evidence>
<evidence type="ECO:0000313" key="5">
    <source>
        <dbReference type="EMBL" id="KAJ8902795.1"/>
    </source>
</evidence>
<dbReference type="Gene3D" id="3.20.190.20">
    <property type="match status" value="1"/>
</dbReference>
<dbReference type="Pfam" id="PF17815">
    <property type="entry name" value="PDZ_3"/>
    <property type="match status" value="1"/>
</dbReference>
<keyword evidence="6" id="KW-1185">Reference proteome</keyword>
<accession>A0AAV8UJS2</accession>
<evidence type="ECO:0000256" key="3">
    <source>
        <dbReference type="ARBA" id="ARBA00022825"/>
    </source>
</evidence>
<dbReference type="GO" id="GO:0004252">
    <property type="term" value="F:serine-type endopeptidase activity"/>
    <property type="evidence" value="ECO:0007669"/>
    <property type="project" value="TreeGrafter"/>
</dbReference>
<sequence length="467" mass="50637">MSGHGAHQSDHVNAGRFDMILALALGSWTLAKVESHIGVVSYHRPHAGYRTECRSTAGVWVGRSSLLTHFKSVKNSRLTRVDGRSARVVAGSEGYDLALLDVDVVQNNWFTVSDALPSAGALLTASAAVRGSGLQVKFGTSFLGIHNEGGRYRFDATAPSYLDPEEQFGIVVDEGNSLAGIVCAFDEGDDDIPPTLEIVPSTLVKAFLNQCRAGSLIGPASLPFKLQAATNRSLREYLNLNEMNEGSLVIGRNKTETEEVLLRIAEHKVNADGSLSGAGFEKALVFPDYLASCLSPGDSIAVTMLRDGNTYEQKVQLEPWIARGWYGNQLPSESPWPDFEVVAGLVFTDLSAEYLKEFGESWRLVAPSSLMALTGSEESFAAVVLSEVLPDISTVGYVGIRHSVLDSVNGAKVTSLTELRRSLQVVPDSFTTFRLLCGLQIVMETNCLESSTRRVLDAYNLRSARRE</sequence>
<organism evidence="5 6">
    <name type="scientific">Rhodosorus marinus</name>
    <dbReference type="NCBI Taxonomy" id="101924"/>
    <lineage>
        <taxon>Eukaryota</taxon>
        <taxon>Rhodophyta</taxon>
        <taxon>Stylonematophyceae</taxon>
        <taxon>Stylonematales</taxon>
        <taxon>Stylonemataceae</taxon>
        <taxon>Rhodosorus</taxon>
    </lineage>
</organism>
<evidence type="ECO:0000256" key="2">
    <source>
        <dbReference type="ARBA" id="ARBA00022801"/>
    </source>
</evidence>
<dbReference type="EMBL" id="JAMWBK010000008">
    <property type="protein sequence ID" value="KAJ8902795.1"/>
    <property type="molecule type" value="Genomic_DNA"/>
</dbReference>
<dbReference type="PANTHER" id="PTHR45980:SF9">
    <property type="entry name" value="PROTEASE DO-LIKE 10, MITOCHONDRIAL-RELATED"/>
    <property type="match status" value="1"/>
</dbReference>
<protein>
    <recommendedName>
        <fullName evidence="4">Protease Do-like PDZ domain-containing protein</fullName>
    </recommendedName>
</protein>
<dbReference type="InterPro" id="IPR046449">
    <property type="entry name" value="DEGP_PDZ_sf"/>
</dbReference>
<proteinExistence type="predicted"/>
<reference evidence="5 6" key="1">
    <citation type="journal article" date="2023" name="Nat. Commun.">
        <title>Origin of minicircular mitochondrial genomes in red algae.</title>
        <authorList>
            <person name="Lee Y."/>
            <person name="Cho C.H."/>
            <person name="Lee Y.M."/>
            <person name="Park S.I."/>
            <person name="Yang J.H."/>
            <person name="West J.A."/>
            <person name="Bhattacharya D."/>
            <person name="Yoon H.S."/>
        </authorList>
    </citation>
    <scope>NUCLEOTIDE SEQUENCE [LARGE SCALE GENOMIC DNA]</scope>
    <source>
        <strain evidence="5 6">CCMP1338</strain>
        <tissue evidence="5">Whole cell</tissue>
    </source>
</reference>
<dbReference type="GO" id="GO:0006508">
    <property type="term" value="P:proteolysis"/>
    <property type="evidence" value="ECO:0007669"/>
    <property type="project" value="UniProtKB-KW"/>
</dbReference>
<keyword evidence="2" id="KW-0378">Hydrolase</keyword>
<keyword evidence="3" id="KW-0720">Serine protease</keyword>
<dbReference type="PANTHER" id="PTHR45980">
    <property type="match status" value="1"/>
</dbReference>
<dbReference type="AlphaFoldDB" id="A0AAV8UJS2"/>